<proteinExistence type="predicted"/>
<organism evidence="1">
    <name type="scientific">Arundo donax</name>
    <name type="common">Giant reed</name>
    <name type="synonym">Donax arundinaceus</name>
    <dbReference type="NCBI Taxonomy" id="35708"/>
    <lineage>
        <taxon>Eukaryota</taxon>
        <taxon>Viridiplantae</taxon>
        <taxon>Streptophyta</taxon>
        <taxon>Embryophyta</taxon>
        <taxon>Tracheophyta</taxon>
        <taxon>Spermatophyta</taxon>
        <taxon>Magnoliopsida</taxon>
        <taxon>Liliopsida</taxon>
        <taxon>Poales</taxon>
        <taxon>Poaceae</taxon>
        <taxon>PACMAD clade</taxon>
        <taxon>Arundinoideae</taxon>
        <taxon>Arundineae</taxon>
        <taxon>Arundo</taxon>
    </lineage>
</organism>
<sequence length="20" mass="2365">METLLLISQEQKLYACIVRL</sequence>
<accession>A0A0A9HGR5</accession>
<dbReference type="AlphaFoldDB" id="A0A0A9HGR5"/>
<name>A0A0A9HGR5_ARUDO</name>
<protein>
    <submittedName>
        <fullName evidence="1">Uncharacterized protein</fullName>
    </submittedName>
</protein>
<reference evidence="1" key="2">
    <citation type="journal article" date="2015" name="Data Brief">
        <title>Shoot transcriptome of the giant reed, Arundo donax.</title>
        <authorList>
            <person name="Barrero R.A."/>
            <person name="Guerrero F.D."/>
            <person name="Moolhuijzen P."/>
            <person name="Goolsby J.A."/>
            <person name="Tidwell J."/>
            <person name="Bellgard S.E."/>
            <person name="Bellgard M.I."/>
        </authorList>
    </citation>
    <scope>NUCLEOTIDE SEQUENCE</scope>
    <source>
        <tissue evidence="1">Shoot tissue taken approximately 20 cm above the soil surface</tissue>
    </source>
</reference>
<reference evidence="1" key="1">
    <citation type="submission" date="2014-09" db="EMBL/GenBank/DDBJ databases">
        <authorList>
            <person name="Magalhaes I.L.F."/>
            <person name="Oliveira U."/>
            <person name="Santos F.R."/>
            <person name="Vidigal T.H.D.A."/>
            <person name="Brescovit A.D."/>
            <person name="Santos A.J."/>
        </authorList>
    </citation>
    <scope>NUCLEOTIDE SEQUENCE</scope>
    <source>
        <tissue evidence="1">Shoot tissue taken approximately 20 cm above the soil surface</tissue>
    </source>
</reference>
<evidence type="ECO:0000313" key="1">
    <source>
        <dbReference type="EMBL" id="JAE32078.1"/>
    </source>
</evidence>
<dbReference type="EMBL" id="GBRH01165818">
    <property type="protein sequence ID" value="JAE32078.1"/>
    <property type="molecule type" value="Transcribed_RNA"/>
</dbReference>